<feature type="domain" description="Amidohydrolase-related" evidence="2">
    <location>
        <begin position="34"/>
        <end position="238"/>
    </location>
</feature>
<dbReference type="PANTHER" id="PTHR21240">
    <property type="entry name" value="2-AMINO-3-CARBOXYLMUCONATE-6-SEMIALDEHYDE DECARBOXYLASE"/>
    <property type="match status" value="1"/>
</dbReference>
<dbReference type="InterPro" id="IPR006680">
    <property type="entry name" value="Amidohydro-rel"/>
</dbReference>
<sequence length="242" mass="26788">MPNNAGMELTPERSVEETVAQMDQFGIDIGLVNLDNPATKIALKTHPDRFAASLGVDPNDVMGSVRAIRSAVEEFGIRAVTMFPSGVSPQVPIDDRRAYPIYAACVELQLPVFVAVGVPGPRIPLAAQKVELIDQVCYDFPDLVFVMRHGGEPWVELAVKLMLKWPNLYYSTTAFAPRHYPAAIVDYANTRGADKIVYGGYFPFGIELSRTFAELNNVPFKDEVWPKFLRHNAAAILGYRTS</sequence>
<evidence type="ECO:0000259" key="2">
    <source>
        <dbReference type="Pfam" id="PF04909"/>
    </source>
</evidence>
<dbReference type="Pfam" id="PF04909">
    <property type="entry name" value="Amidohydro_2"/>
    <property type="match status" value="1"/>
</dbReference>
<reference evidence="3" key="1">
    <citation type="submission" date="2022-12" db="EMBL/GenBank/DDBJ databases">
        <authorList>
            <person name="Deng Y."/>
            <person name="Zhang Y.-Q."/>
        </authorList>
    </citation>
    <scope>NUCLEOTIDE SEQUENCE</scope>
    <source>
        <strain evidence="3">CPCC 205372</strain>
    </source>
</reference>
<dbReference type="PANTHER" id="PTHR21240:SF19">
    <property type="entry name" value="CATALYTIC_ HYDROLASE"/>
    <property type="match status" value="1"/>
</dbReference>
<dbReference type="RefSeq" id="WP_269892256.1">
    <property type="nucleotide sequence ID" value="NZ_JAPZPY010000001.1"/>
</dbReference>
<keyword evidence="4" id="KW-1185">Reference proteome</keyword>
<dbReference type="InterPro" id="IPR032465">
    <property type="entry name" value="ACMSD"/>
</dbReference>
<protein>
    <submittedName>
        <fullName evidence="3">Amidohydrolase family protein</fullName>
    </submittedName>
</protein>
<organism evidence="3 4">
    <name type="scientific">Mycobacterium hippophais</name>
    <dbReference type="NCBI Taxonomy" id="3016340"/>
    <lineage>
        <taxon>Bacteria</taxon>
        <taxon>Bacillati</taxon>
        <taxon>Actinomycetota</taxon>
        <taxon>Actinomycetes</taxon>
        <taxon>Mycobacteriales</taxon>
        <taxon>Mycobacteriaceae</taxon>
        <taxon>Mycobacterium</taxon>
    </lineage>
</organism>
<gene>
    <name evidence="3" type="ORF">O6P37_00565</name>
</gene>
<name>A0ABT4PLB1_9MYCO</name>
<evidence type="ECO:0000313" key="4">
    <source>
        <dbReference type="Proteomes" id="UP001142153"/>
    </source>
</evidence>
<proteinExistence type="predicted"/>
<dbReference type="Gene3D" id="3.20.20.140">
    <property type="entry name" value="Metal-dependent hydrolases"/>
    <property type="match status" value="1"/>
</dbReference>
<keyword evidence="1" id="KW-0456">Lyase</keyword>
<dbReference type="SUPFAM" id="SSF51556">
    <property type="entry name" value="Metallo-dependent hydrolases"/>
    <property type="match status" value="1"/>
</dbReference>
<evidence type="ECO:0000313" key="3">
    <source>
        <dbReference type="EMBL" id="MCZ8377344.1"/>
    </source>
</evidence>
<dbReference type="EMBL" id="JAPZPY010000001">
    <property type="protein sequence ID" value="MCZ8377344.1"/>
    <property type="molecule type" value="Genomic_DNA"/>
</dbReference>
<dbReference type="InterPro" id="IPR032466">
    <property type="entry name" value="Metal_Hydrolase"/>
</dbReference>
<evidence type="ECO:0000256" key="1">
    <source>
        <dbReference type="ARBA" id="ARBA00023239"/>
    </source>
</evidence>
<dbReference type="Proteomes" id="UP001142153">
    <property type="component" value="Unassembled WGS sequence"/>
</dbReference>
<accession>A0ABT4PLB1</accession>
<comment type="caution">
    <text evidence="3">The sequence shown here is derived from an EMBL/GenBank/DDBJ whole genome shotgun (WGS) entry which is preliminary data.</text>
</comment>